<keyword evidence="2" id="KW-1185">Reference proteome</keyword>
<name>A0ACC2QE95_9NEOP</name>
<evidence type="ECO:0000313" key="2">
    <source>
        <dbReference type="Proteomes" id="UP001231649"/>
    </source>
</evidence>
<proteinExistence type="predicted"/>
<reference evidence="1" key="1">
    <citation type="submission" date="2023-03" db="EMBL/GenBank/DDBJ databases">
        <title>Chromosome-level genomes of two armyworms, Mythimna separata and Mythimna loreyi, provide insights into the biosynthesis and reception of sex pheromones.</title>
        <authorList>
            <person name="Zhao H."/>
        </authorList>
    </citation>
    <scope>NUCLEOTIDE SEQUENCE</scope>
    <source>
        <strain evidence="1">BeijingLab</strain>
    </source>
</reference>
<protein>
    <submittedName>
        <fullName evidence="1">Uncharacterized protein</fullName>
    </submittedName>
</protein>
<dbReference type="Proteomes" id="UP001231649">
    <property type="component" value="Chromosome 17"/>
</dbReference>
<dbReference type="EMBL" id="CM056793">
    <property type="protein sequence ID" value="KAJ8714973.1"/>
    <property type="molecule type" value="Genomic_DNA"/>
</dbReference>
<sequence>MTCLSHSLLCGYSVVEIAAPFTCAIQFKILRTPCRRQHSFFSWPSCPASASVPSTLESDHIPVEIPDRLTCAILFRNTKTTMSKAALIFLLVIVPCFCQRPFYAGIRPIGFPNTPVTPGKFTKFSNLPIPAQLNGDRDYADRLDALPKDKQPFFFLNKEHVAANLANPQTYPLRPSSFNENSNRV</sequence>
<gene>
    <name evidence="1" type="ORF">PYW08_004954</name>
</gene>
<accession>A0ACC2QE95</accession>
<comment type="caution">
    <text evidence="1">The sequence shown here is derived from an EMBL/GenBank/DDBJ whole genome shotgun (WGS) entry which is preliminary data.</text>
</comment>
<evidence type="ECO:0000313" key="1">
    <source>
        <dbReference type="EMBL" id="KAJ8714973.1"/>
    </source>
</evidence>
<organism evidence="1 2">
    <name type="scientific">Mythimna loreyi</name>
    <dbReference type="NCBI Taxonomy" id="667449"/>
    <lineage>
        <taxon>Eukaryota</taxon>
        <taxon>Metazoa</taxon>
        <taxon>Ecdysozoa</taxon>
        <taxon>Arthropoda</taxon>
        <taxon>Hexapoda</taxon>
        <taxon>Insecta</taxon>
        <taxon>Pterygota</taxon>
        <taxon>Neoptera</taxon>
        <taxon>Endopterygota</taxon>
        <taxon>Lepidoptera</taxon>
        <taxon>Glossata</taxon>
        <taxon>Ditrysia</taxon>
        <taxon>Noctuoidea</taxon>
        <taxon>Noctuidae</taxon>
        <taxon>Noctuinae</taxon>
        <taxon>Hadenini</taxon>
        <taxon>Mythimna</taxon>
    </lineage>
</organism>